<dbReference type="InterPro" id="IPR004358">
    <property type="entry name" value="Sig_transdc_His_kin-like_C"/>
</dbReference>
<dbReference type="Pfam" id="PF02518">
    <property type="entry name" value="HATPase_c"/>
    <property type="match status" value="1"/>
</dbReference>
<evidence type="ECO:0000256" key="5">
    <source>
        <dbReference type="ARBA" id="ARBA00022741"/>
    </source>
</evidence>
<dbReference type="CDD" id="cd00082">
    <property type="entry name" value="HisKA"/>
    <property type="match status" value="1"/>
</dbReference>
<comment type="caution">
    <text evidence="11">The sequence shown here is derived from an EMBL/GenBank/DDBJ whole genome shotgun (WGS) entry which is preliminary data.</text>
</comment>
<dbReference type="PROSITE" id="PS50109">
    <property type="entry name" value="HIS_KIN"/>
    <property type="match status" value="1"/>
</dbReference>
<feature type="transmembrane region" description="Helical" evidence="9">
    <location>
        <begin position="43"/>
        <end position="61"/>
    </location>
</feature>
<evidence type="ECO:0000259" key="10">
    <source>
        <dbReference type="PROSITE" id="PS50109"/>
    </source>
</evidence>
<evidence type="ECO:0000256" key="4">
    <source>
        <dbReference type="ARBA" id="ARBA00022679"/>
    </source>
</evidence>
<feature type="transmembrane region" description="Helical" evidence="9">
    <location>
        <begin position="113"/>
        <end position="133"/>
    </location>
</feature>
<sequence>MKTIITNPKLKSYYYITAILLILIMAAGLFLDNPLIGSRNFGYTLHIIFVTMLSITLLLYPRYPKSQVRWLIVLISIIYIYTMFIIYPETGSTIILIYFIPALPIVFFDKPLFYSSVIVNIIVMTGTVLYIVISGDAARYPIITDEPVGNFLNFLSSQVVLFFIFYMTAWRINKMQLYYEQVKHAERLKTTGQLAAAVAHEIRNPLTVVKGYLQLYEQDSIEESKLKQNLPLLIGELESAEQVISHLLSLSKPSKELTERVDVKKAVYGVTDLLHSYGLLNKSTIEVFVEENCSIKINRIELHQVLVNIVKNAIEASPAGGTISVNAGTMGGMVQIQVSDQGIGMTQEEVEFMGTPFYSLKNKGTGLGVMICHNIVKKYNGSITYKSVKGQGTKVTISFPVSK</sequence>
<dbReference type="InterPro" id="IPR005467">
    <property type="entry name" value="His_kinase_dom"/>
</dbReference>
<dbReference type="Gene3D" id="3.30.565.10">
    <property type="entry name" value="Histidine kinase-like ATPase, C-terminal domain"/>
    <property type="match status" value="1"/>
</dbReference>
<dbReference type="InterPro" id="IPR036890">
    <property type="entry name" value="HATPase_C_sf"/>
</dbReference>
<evidence type="ECO:0000256" key="8">
    <source>
        <dbReference type="ARBA" id="ARBA00023012"/>
    </source>
</evidence>
<keyword evidence="9" id="KW-0472">Membrane</keyword>
<dbReference type="Pfam" id="PF00512">
    <property type="entry name" value="HisKA"/>
    <property type="match status" value="1"/>
</dbReference>
<feature type="transmembrane region" description="Helical" evidence="9">
    <location>
        <begin position="92"/>
        <end position="108"/>
    </location>
</feature>
<comment type="catalytic activity">
    <reaction evidence="1">
        <text>ATP + protein L-histidine = ADP + protein N-phospho-L-histidine.</text>
        <dbReference type="EC" id="2.7.13.3"/>
    </reaction>
</comment>
<feature type="domain" description="Histidine kinase" evidence="10">
    <location>
        <begin position="197"/>
        <end position="403"/>
    </location>
</feature>
<evidence type="ECO:0000256" key="7">
    <source>
        <dbReference type="ARBA" id="ARBA00022840"/>
    </source>
</evidence>
<keyword evidence="6 11" id="KW-0418">Kinase</keyword>
<dbReference type="SMART" id="SM00388">
    <property type="entry name" value="HisKA"/>
    <property type="match status" value="1"/>
</dbReference>
<dbReference type="EC" id="2.7.13.3" evidence="2"/>
<dbReference type="GO" id="GO:0005524">
    <property type="term" value="F:ATP binding"/>
    <property type="evidence" value="ECO:0007669"/>
    <property type="project" value="UniProtKB-KW"/>
</dbReference>
<keyword evidence="9" id="KW-1133">Transmembrane helix</keyword>
<dbReference type="EMBL" id="QWEI01000005">
    <property type="protein sequence ID" value="RHW36194.1"/>
    <property type="molecule type" value="Genomic_DNA"/>
</dbReference>
<accession>A0A396S6U9</accession>
<keyword evidence="12" id="KW-1185">Reference proteome</keyword>
<dbReference type="PANTHER" id="PTHR43065:SF46">
    <property type="entry name" value="C4-DICARBOXYLATE TRANSPORT SENSOR PROTEIN DCTB"/>
    <property type="match status" value="1"/>
</dbReference>
<keyword evidence="9" id="KW-0812">Transmembrane</keyword>
<dbReference type="Proteomes" id="UP000265692">
    <property type="component" value="Unassembled WGS sequence"/>
</dbReference>
<feature type="transmembrane region" description="Helical" evidence="9">
    <location>
        <begin position="153"/>
        <end position="173"/>
    </location>
</feature>
<dbReference type="GO" id="GO:0000155">
    <property type="term" value="F:phosphorelay sensor kinase activity"/>
    <property type="evidence" value="ECO:0007669"/>
    <property type="project" value="InterPro"/>
</dbReference>
<dbReference type="AlphaFoldDB" id="A0A396S6U9"/>
<feature type="transmembrane region" description="Helical" evidence="9">
    <location>
        <begin position="12"/>
        <end position="31"/>
    </location>
</feature>
<organism evidence="11 12">
    <name type="scientific">Ureibacillus yapensis</name>
    <dbReference type="NCBI Taxonomy" id="2304605"/>
    <lineage>
        <taxon>Bacteria</taxon>
        <taxon>Bacillati</taxon>
        <taxon>Bacillota</taxon>
        <taxon>Bacilli</taxon>
        <taxon>Bacillales</taxon>
        <taxon>Caryophanaceae</taxon>
        <taxon>Ureibacillus</taxon>
    </lineage>
</organism>
<dbReference type="InterPro" id="IPR003661">
    <property type="entry name" value="HisK_dim/P_dom"/>
</dbReference>
<gene>
    <name evidence="11" type="ORF">D1B33_11175</name>
</gene>
<name>A0A396S6U9_9BACL</name>
<dbReference type="InterPro" id="IPR036097">
    <property type="entry name" value="HisK_dim/P_sf"/>
</dbReference>
<proteinExistence type="predicted"/>
<dbReference type="OrthoDB" id="9815750at2"/>
<protein>
    <recommendedName>
        <fullName evidence="2">histidine kinase</fullName>
        <ecNumber evidence="2">2.7.13.3</ecNumber>
    </recommendedName>
</protein>
<evidence type="ECO:0000256" key="2">
    <source>
        <dbReference type="ARBA" id="ARBA00012438"/>
    </source>
</evidence>
<keyword evidence="4" id="KW-0808">Transferase</keyword>
<evidence type="ECO:0000256" key="6">
    <source>
        <dbReference type="ARBA" id="ARBA00022777"/>
    </source>
</evidence>
<evidence type="ECO:0000256" key="1">
    <source>
        <dbReference type="ARBA" id="ARBA00000085"/>
    </source>
</evidence>
<evidence type="ECO:0000313" key="11">
    <source>
        <dbReference type="EMBL" id="RHW36194.1"/>
    </source>
</evidence>
<evidence type="ECO:0000313" key="12">
    <source>
        <dbReference type="Proteomes" id="UP000265692"/>
    </source>
</evidence>
<keyword evidence="7" id="KW-0067">ATP-binding</keyword>
<evidence type="ECO:0000256" key="3">
    <source>
        <dbReference type="ARBA" id="ARBA00022553"/>
    </source>
</evidence>
<dbReference type="RefSeq" id="WP_118876485.1">
    <property type="nucleotide sequence ID" value="NZ_QWEI01000005.1"/>
</dbReference>
<dbReference type="SMART" id="SM00387">
    <property type="entry name" value="HATPase_c"/>
    <property type="match status" value="1"/>
</dbReference>
<keyword evidence="5" id="KW-0547">Nucleotide-binding</keyword>
<dbReference type="SUPFAM" id="SSF55874">
    <property type="entry name" value="ATPase domain of HSP90 chaperone/DNA topoisomerase II/histidine kinase"/>
    <property type="match status" value="1"/>
</dbReference>
<reference evidence="11 12" key="1">
    <citation type="submission" date="2018-08" db="EMBL/GenBank/DDBJ databases">
        <title>Lysinibacillus sp. YLB-03 draft genome sequence.</title>
        <authorList>
            <person name="Yu L."/>
        </authorList>
    </citation>
    <scope>NUCLEOTIDE SEQUENCE [LARGE SCALE GENOMIC DNA]</scope>
    <source>
        <strain evidence="11 12">YLB-03</strain>
    </source>
</reference>
<dbReference type="SUPFAM" id="SSF47384">
    <property type="entry name" value="Homodimeric domain of signal transducing histidine kinase"/>
    <property type="match status" value="1"/>
</dbReference>
<dbReference type="PRINTS" id="PR00344">
    <property type="entry name" value="BCTRLSENSOR"/>
</dbReference>
<dbReference type="PANTHER" id="PTHR43065">
    <property type="entry name" value="SENSOR HISTIDINE KINASE"/>
    <property type="match status" value="1"/>
</dbReference>
<dbReference type="InterPro" id="IPR003594">
    <property type="entry name" value="HATPase_dom"/>
</dbReference>
<keyword evidence="8" id="KW-0902">Two-component regulatory system</keyword>
<evidence type="ECO:0000256" key="9">
    <source>
        <dbReference type="SAM" id="Phobius"/>
    </source>
</evidence>
<dbReference type="Gene3D" id="1.10.287.130">
    <property type="match status" value="1"/>
</dbReference>
<keyword evidence="3" id="KW-0597">Phosphoprotein</keyword>